<evidence type="ECO:0000313" key="8">
    <source>
        <dbReference type="Proteomes" id="UP000030655"/>
    </source>
</evidence>
<proteinExistence type="predicted"/>
<evidence type="ECO:0000256" key="4">
    <source>
        <dbReference type="ARBA" id="ARBA00022895"/>
    </source>
</evidence>
<gene>
    <name evidence="7" type="ORF">H312_02734</name>
</gene>
<dbReference type="GO" id="GO:0042162">
    <property type="term" value="F:telomeric DNA binding"/>
    <property type="evidence" value="ECO:0007669"/>
    <property type="project" value="InterPro"/>
</dbReference>
<dbReference type="InterPro" id="IPR019437">
    <property type="entry name" value="TPP1/Est3"/>
</dbReference>
<keyword evidence="8" id="KW-1185">Reference proteome</keyword>
<dbReference type="GO" id="GO:0005697">
    <property type="term" value="C:telomerase holoenzyme complex"/>
    <property type="evidence" value="ECO:0007669"/>
    <property type="project" value="InterPro"/>
</dbReference>
<evidence type="ECO:0000259" key="6">
    <source>
        <dbReference type="Pfam" id="PF10341"/>
    </source>
</evidence>
<evidence type="ECO:0000256" key="3">
    <source>
        <dbReference type="ARBA" id="ARBA00022454"/>
    </source>
</evidence>
<reference evidence="8" key="1">
    <citation type="submission" date="2013-02" db="EMBL/GenBank/DDBJ databases">
        <authorList>
            <consortium name="The Broad Institute Genome Sequencing Platform"/>
            <person name="Cuomo C."/>
            <person name="Becnel J."/>
            <person name="Sanscrainte N."/>
            <person name="Walker B."/>
            <person name="Young S.K."/>
            <person name="Zeng Q."/>
            <person name="Gargeya S."/>
            <person name="Fitzgerald M."/>
            <person name="Haas B."/>
            <person name="Abouelleil A."/>
            <person name="Alvarado L."/>
            <person name="Arachchi H.M."/>
            <person name="Berlin A.M."/>
            <person name="Chapman S.B."/>
            <person name="Dewar J."/>
            <person name="Goldberg J."/>
            <person name="Griggs A."/>
            <person name="Gujja S."/>
            <person name="Hansen M."/>
            <person name="Howarth C."/>
            <person name="Imamovic A."/>
            <person name="Larimer J."/>
            <person name="McCowan C."/>
            <person name="Murphy C."/>
            <person name="Neiman D."/>
            <person name="Pearson M."/>
            <person name="Priest M."/>
            <person name="Roberts A."/>
            <person name="Saif S."/>
            <person name="Shea T."/>
            <person name="Sisk P."/>
            <person name="Sykes S."/>
            <person name="Wortman J."/>
            <person name="Nusbaum C."/>
            <person name="Birren B."/>
        </authorList>
    </citation>
    <scope>NUCLEOTIDE SEQUENCE [LARGE SCALE GENOMIC DNA]</scope>
    <source>
        <strain evidence="8">PRA339</strain>
    </source>
</reference>
<reference evidence="7 8" key="2">
    <citation type="submission" date="2014-03" db="EMBL/GenBank/DDBJ databases">
        <title>The Genome Sequence of Anncaliia algerae insect isolate PRA339.</title>
        <authorList>
            <consortium name="The Broad Institute Genome Sequencing Platform"/>
            <consortium name="The Broad Institute Genome Sequencing Center for Infectious Disease"/>
            <person name="Cuomo C."/>
            <person name="Becnel J."/>
            <person name="Sanscrainte N."/>
            <person name="Walker B."/>
            <person name="Young S.K."/>
            <person name="Zeng Q."/>
            <person name="Gargeya S."/>
            <person name="Fitzgerald M."/>
            <person name="Haas B."/>
            <person name="Abouelleil A."/>
            <person name="Alvarado L."/>
            <person name="Arachchi H.M."/>
            <person name="Berlin A.M."/>
            <person name="Chapman S.B."/>
            <person name="Dewar J."/>
            <person name="Goldberg J."/>
            <person name="Griggs A."/>
            <person name="Gujja S."/>
            <person name="Hansen M."/>
            <person name="Howarth C."/>
            <person name="Imamovic A."/>
            <person name="Larimer J."/>
            <person name="McCowan C."/>
            <person name="Murphy C."/>
            <person name="Neiman D."/>
            <person name="Pearson M."/>
            <person name="Priest M."/>
            <person name="Roberts A."/>
            <person name="Saif S."/>
            <person name="Shea T."/>
            <person name="Sisk P."/>
            <person name="Sykes S."/>
            <person name="Wortman J."/>
            <person name="Nusbaum C."/>
            <person name="Birren B."/>
        </authorList>
    </citation>
    <scope>NUCLEOTIDE SEQUENCE [LARGE SCALE GENOMIC DNA]</scope>
    <source>
        <strain evidence="7 8">PRA339</strain>
    </source>
</reference>
<dbReference type="VEuPathDB" id="MicrosporidiaDB:H312_02734"/>
<comment type="subcellular location">
    <subcellularLocation>
        <location evidence="2">Chromosome</location>
        <location evidence="2">Telomere</location>
    </subcellularLocation>
    <subcellularLocation>
        <location evidence="1">Nucleus</location>
    </subcellularLocation>
</comment>
<dbReference type="Pfam" id="PF10341">
    <property type="entry name" value="TPP1"/>
    <property type="match status" value="1"/>
</dbReference>
<sequence>MSSFLKENWIFKLIKTECKPQYLNCQIVEVKELDDKVEFIVSDSKHYINAEITKRSIASFSNELDITYPEMKGAFITIDEYKAIEVNGRISIVVDKFTYLGNETSIYGSPQDSSVLYTKESFLFEESYFKQINSLLRKESSTVKDLFKKMNRNNWFMENIFTEQFEN</sequence>
<dbReference type="Proteomes" id="UP000030655">
    <property type="component" value="Unassembled WGS sequence"/>
</dbReference>
<evidence type="ECO:0000256" key="1">
    <source>
        <dbReference type="ARBA" id="ARBA00004123"/>
    </source>
</evidence>
<keyword evidence="3" id="KW-0158">Chromosome</keyword>
<dbReference type="GO" id="GO:0000781">
    <property type="term" value="C:chromosome, telomeric region"/>
    <property type="evidence" value="ECO:0007669"/>
    <property type="project" value="UniProtKB-SubCell"/>
</dbReference>
<name>A0A059EXT7_9MICR</name>
<keyword evidence="5" id="KW-0539">Nucleus</keyword>
<dbReference type="GO" id="GO:0007004">
    <property type="term" value="P:telomere maintenance via telomerase"/>
    <property type="evidence" value="ECO:0007669"/>
    <property type="project" value="InterPro"/>
</dbReference>
<protein>
    <recommendedName>
        <fullName evidence="6">Shelterin complex subunit TPP1/Est3 domain-containing protein</fullName>
    </recommendedName>
</protein>
<evidence type="ECO:0000256" key="2">
    <source>
        <dbReference type="ARBA" id="ARBA00004574"/>
    </source>
</evidence>
<dbReference type="EMBL" id="KK365223">
    <property type="protein sequence ID" value="KCZ79863.1"/>
    <property type="molecule type" value="Genomic_DNA"/>
</dbReference>
<dbReference type="HOGENOM" id="CLU_135716_0_0_1"/>
<keyword evidence="4" id="KW-0779">Telomere</keyword>
<feature type="domain" description="Shelterin complex subunit TPP1/Est3" evidence="6">
    <location>
        <begin position="16"/>
        <end position="121"/>
    </location>
</feature>
<evidence type="ECO:0000313" key="7">
    <source>
        <dbReference type="EMBL" id="KCZ79863.1"/>
    </source>
</evidence>
<dbReference type="AlphaFoldDB" id="A0A059EXT7"/>
<evidence type="ECO:0000256" key="5">
    <source>
        <dbReference type="ARBA" id="ARBA00023242"/>
    </source>
</evidence>
<accession>A0A059EXT7</accession>
<dbReference type="OrthoDB" id="2190819at2759"/>
<organism evidence="7 8">
    <name type="scientific">Anncaliia algerae PRA339</name>
    <dbReference type="NCBI Taxonomy" id="1288291"/>
    <lineage>
        <taxon>Eukaryota</taxon>
        <taxon>Fungi</taxon>
        <taxon>Fungi incertae sedis</taxon>
        <taxon>Microsporidia</taxon>
        <taxon>Tubulinosematoidea</taxon>
        <taxon>Tubulinosematidae</taxon>
        <taxon>Anncaliia</taxon>
    </lineage>
</organism>